<evidence type="ECO:0008006" key="4">
    <source>
        <dbReference type="Google" id="ProtNLM"/>
    </source>
</evidence>
<keyword evidence="1" id="KW-0472">Membrane</keyword>
<keyword evidence="1" id="KW-1133">Transmembrane helix</keyword>
<feature type="transmembrane region" description="Helical" evidence="1">
    <location>
        <begin position="183"/>
        <end position="199"/>
    </location>
</feature>
<dbReference type="STRING" id="1413211.U473_12665"/>
<dbReference type="RefSeq" id="WP_068726923.1">
    <property type="nucleotide sequence ID" value="NZ_LSKU01000001.1"/>
</dbReference>
<dbReference type="PANTHER" id="PTHR37814">
    <property type="entry name" value="CONSERVED MEMBRANE PROTEIN"/>
    <property type="match status" value="1"/>
</dbReference>
<evidence type="ECO:0000256" key="1">
    <source>
        <dbReference type="SAM" id="Phobius"/>
    </source>
</evidence>
<feature type="transmembrane region" description="Helical" evidence="1">
    <location>
        <begin position="211"/>
        <end position="234"/>
    </location>
</feature>
<evidence type="ECO:0000313" key="2">
    <source>
        <dbReference type="EMBL" id="KXG44780.1"/>
    </source>
</evidence>
<keyword evidence="3" id="KW-1185">Reference proteome</keyword>
<accession>A0A135L731</accession>
<dbReference type="Proteomes" id="UP000070352">
    <property type="component" value="Unassembled WGS sequence"/>
</dbReference>
<dbReference type="OrthoDB" id="4424890at2"/>
<comment type="caution">
    <text evidence="2">The sequence shown here is derived from an EMBL/GenBank/DDBJ whole genome shotgun (WGS) entry which is preliminary data.</text>
</comment>
<proteinExistence type="predicted"/>
<feature type="transmembrane region" description="Helical" evidence="1">
    <location>
        <begin position="295"/>
        <end position="315"/>
    </location>
</feature>
<feature type="transmembrane region" description="Helical" evidence="1">
    <location>
        <begin position="115"/>
        <end position="133"/>
    </location>
</feature>
<protein>
    <recommendedName>
        <fullName evidence="4">Transporter</fullName>
    </recommendedName>
</protein>
<reference evidence="2 3" key="1">
    <citation type="submission" date="2016-02" db="EMBL/GenBank/DDBJ databases">
        <title>Draft Genome for Tepidibacillus decaturensis nov. sp. Strain Z9, an Anaerobic, Moderately Thermophilic and Heterotrophic Bacterium from Deep Subsurface of the Illinois Basin, USA.</title>
        <authorList>
            <person name="Dong Y."/>
            <person name="Chang J.Y."/>
            <person name="Sanford R."/>
            <person name="Fouke B.W."/>
        </authorList>
    </citation>
    <scope>NUCLEOTIDE SEQUENCE [LARGE SCALE GENOMIC DNA]</scope>
    <source>
        <strain evidence="2 3">Z9</strain>
    </source>
</reference>
<feature type="transmembrane region" description="Helical" evidence="1">
    <location>
        <begin position="321"/>
        <end position="338"/>
    </location>
</feature>
<sequence length="342" mass="38195">MQKKMWNGLKIGLTIMGTTIGAGFASGREIWEFFTSYGRQSIFGLLIALTLFSLSSIFILWMSWRHQTENYYDILVLLLGNTLSRLFDTLIFLYLVSGSIIMLAGSGATFVQWNLPFILGVGIVSIAIWLVLIKGVRGLINLNSILMPIKTVIILAIGLLYISRNPSLSGPFTRHYLEVWPSAITYVAFNMISLLGVLSTMGKRIETKGEIIFGGITSIIGLGLVAMMINLSLLRVPHVEQYDIPLFALIPTNQTVLLLIVSMILWLAIYTTALSNIHALVYRIQNKINLSTGKISFGLILFIIPFTFIGFANLVKVLYPLYGVLNLYVLSILILYPFQKTR</sequence>
<feature type="transmembrane region" description="Helical" evidence="1">
    <location>
        <begin position="74"/>
        <end position="95"/>
    </location>
</feature>
<feature type="transmembrane region" description="Helical" evidence="1">
    <location>
        <begin position="43"/>
        <end position="62"/>
    </location>
</feature>
<evidence type="ECO:0000313" key="3">
    <source>
        <dbReference type="Proteomes" id="UP000070352"/>
    </source>
</evidence>
<feature type="transmembrane region" description="Helical" evidence="1">
    <location>
        <begin position="254"/>
        <end position="274"/>
    </location>
</feature>
<dbReference type="EMBL" id="LSKU01000001">
    <property type="protein sequence ID" value="KXG44780.1"/>
    <property type="molecule type" value="Genomic_DNA"/>
</dbReference>
<feature type="transmembrane region" description="Helical" evidence="1">
    <location>
        <begin position="145"/>
        <end position="163"/>
    </location>
</feature>
<dbReference type="PANTHER" id="PTHR37814:SF1">
    <property type="entry name" value="MEMBRANE PROTEIN"/>
    <property type="match status" value="1"/>
</dbReference>
<keyword evidence="1" id="KW-0812">Transmembrane</keyword>
<name>A0A135L731_9BACI</name>
<dbReference type="AlphaFoldDB" id="A0A135L731"/>
<dbReference type="InterPro" id="IPR038728">
    <property type="entry name" value="YkvI-like"/>
</dbReference>
<gene>
    <name evidence="2" type="ORF">U473_12665</name>
</gene>
<organism evidence="2 3">
    <name type="scientific">Tepidibacillus decaturensis</name>
    <dbReference type="NCBI Taxonomy" id="1413211"/>
    <lineage>
        <taxon>Bacteria</taxon>
        <taxon>Bacillati</taxon>
        <taxon>Bacillota</taxon>
        <taxon>Bacilli</taxon>
        <taxon>Bacillales</taxon>
        <taxon>Bacillaceae</taxon>
        <taxon>Tepidibacillus</taxon>
    </lineage>
</organism>